<dbReference type="PROSITE" id="PS00107">
    <property type="entry name" value="PROTEIN_KINASE_ATP"/>
    <property type="match status" value="1"/>
</dbReference>
<dbReference type="Pfam" id="PF00069">
    <property type="entry name" value="Pkinase"/>
    <property type="match status" value="1"/>
</dbReference>
<reference evidence="13" key="1">
    <citation type="submission" date="2016-11" db="UniProtKB">
        <authorList>
            <consortium name="WormBaseParasite"/>
        </authorList>
    </citation>
    <scope>IDENTIFICATION</scope>
</reference>
<evidence type="ECO:0000256" key="1">
    <source>
        <dbReference type="ARBA" id="ARBA00001936"/>
    </source>
</evidence>
<evidence type="ECO:0000256" key="3">
    <source>
        <dbReference type="ARBA" id="ARBA00022527"/>
    </source>
</evidence>
<dbReference type="SUPFAM" id="SSF56112">
    <property type="entry name" value="Protein kinase-like (PK-like)"/>
    <property type="match status" value="1"/>
</dbReference>
<comment type="cofactor">
    <cofactor evidence="2">
        <name>Mg(2+)</name>
        <dbReference type="ChEBI" id="CHEBI:18420"/>
    </cofactor>
</comment>
<dbReference type="InterPro" id="IPR050940">
    <property type="entry name" value="Actin_reg-Ser/Thr_kinase"/>
</dbReference>
<keyword evidence="7 9" id="KW-0067">ATP-binding</keyword>
<name>A0A1I7W7D3_HETBA</name>
<sequence>MALLIALISFAWFVTNIFYANTPCAIAYNCMEMPSAVLCSLLAGISAVIEIHYSIDFNHIERSEKWGWTTFKKNPYYITSPNRCSAKVLDVMCAQMAPTSVSSLLSVEPLISSGESSDSASASPHQQIHPHPISNVFGRLYAVEDFDVLEMLGEGFFSKVSKVCHRSCGEEMVLKVIKPTATGSRRAAHVDAAKEAVMMRKLSHVNVLTLKGVCIEVAANGLWDMHLLVDYCNGGSLTKLILDRSKYFPWQQRVKYALDIATAMEYIHSQGIIHRDLTSMNVLLHCISTTSEWGRAVVADFGLSCPFPKRAERLPQVGTTYFMSPECLKEEFYDEKSDVFSFGVILCQLIARIDADPDSGLHRTSNFGLDYVRFTPCCPLDTPITFLKLAFHSCVESSLMAMEELARCVAREDPTFDHTNPFMDHERYRKERKIIPRKSGRRKSETKPERIADKKEPTAYRNTRRRWFSLPAEINSPNSPGKDATDEGTEGTPGGIPMVYRDFDRVSDNLIMVKREIDSRISSAKLSLYDQNLDVISTSEHCPIAIPIIITEQPLSLSSSQSSLQSFGYSASTVNCLNNNEVSWCKKRETIARSSTAYNARICVPVFEPHRTVKAQKCNIL</sequence>
<keyword evidence="3" id="KW-0723">Serine/threonine-protein kinase</keyword>
<evidence type="ECO:0000256" key="7">
    <source>
        <dbReference type="ARBA" id="ARBA00022840"/>
    </source>
</evidence>
<evidence type="ECO:0000256" key="2">
    <source>
        <dbReference type="ARBA" id="ARBA00001946"/>
    </source>
</evidence>
<evidence type="ECO:0000256" key="9">
    <source>
        <dbReference type="PROSITE-ProRule" id="PRU10141"/>
    </source>
</evidence>
<dbReference type="Proteomes" id="UP000095283">
    <property type="component" value="Unplaced"/>
</dbReference>
<dbReference type="Gene3D" id="1.10.510.10">
    <property type="entry name" value="Transferase(Phosphotransferase) domain 1"/>
    <property type="match status" value="1"/>
</dbReference>
<protein>
    <submittedName>
        <fullName evidence="13">Protein kinase domain-containing protein</fullName>
    </submittedName>
</protein>
<dbReference type="GO" id="GO:0005524">
    <property type="term" value="F:ATP binding"/>
    <property type="evidence" value="ECO:0007669"/>
    <property type="project" value="UniProtKB-UniRule"/>
</dbReference>
<proteinExistence type="predicted"/>
<feature type="domain" description="Protein kinase" evidence="11">
    <location>
        <begin position="146"/>
        <end position="428"/>
    </location>
</feature>
<dbReference type="GO" id="GO:0005634">
    <property type="term" value="C:nucleus"/>
    <property type="evidence" value="ECO:0007669"/>
    <property type="project" value="TreeGrafter"/>
</dbReference>
<evidence type="ECO:0000256" key="10">
    <source>
        <dbReference type="SAM" id="MobiDB-lite"/>
    </source>
</evidence>
<feature type="binding site" evidence="9">
    <location>
        <position position="175"/>
    </location>
    <ligand>
        <name>ATP</name>
        <dbReference type="ChEBI" id="CHEBI:30616"/>
    </ligand>
</feature>
<dbReference type="PROSITE" id="PS50011">
    <property type="entry name" value="PROTEIN_KINASE_DOM"/>
    <property type="match status" value="1"/>
</dbReference>
<feature type="compositionally biased region" description="Basic and acidic residues" evidence="10">
    <location>
        <begin position="442"/>
        <end position="458"/>
    </location>
</feature>
<dbReference type="AlphaFoldDB" id="A0A1I7W7D3"/>
<accession>A0A1I7W7D3</accession>
<comment type="cofactor">
    <cofactor evidence="1">
        <name>Mn(2+)</name>
        <dbReference type="ChEBI" id="CHEBI:29035"/>
    </cofactor>
</comment>
<dbReference type="InterPro" id="IPR008266">
    <property type="entry name" value="Tyr_kinase_AS"/>
</dbReference>
<keyword evidence="4" id="KW-0808">Transferase</keyword>
<evidence type="ECO:0000313" key="12">
    <source>
        <dbReference type="Proteomes" id="UP000095283"/>
    </source>
</evidence>
<evidence type="ECO:0000259" key="11">
    <source>
        <dbReference type="PROSITE" id="PS50011"/>
    </source>
</evidence>
<evidence type="ECO:0000256" key="4">
    <source>
        <dbReference type="ARBA" id="ARBA00022679"/>
    </source>
</evidence>
<evidence type="ECO:0000256" key="6">
    <source>
        <dbReference type="ARBA" id="ARBA00022777"/>
    </source>
</evidence>
<keyword evidence="12" id="KW-1185">Reference proteome</keyword>
<keyword evidence="6" id="KW-0418">Kinase</keyword>
<dbReference type="GO" id="GO:0030036">
    <property type="term" value="P:actin cytoskeleton organization"/>
    <property type="evidence" value="ECO:0007669"/>
    <property type="project" value="TreeGrafter"/>
</dbReference>
<dbReference type="WBParaSite" id="Hba_00540">
    <property type="protein sequence ID" value="Hba_00540"/>
    <property type="gene ID" value="Hba_00540"/>
</dbReference>
<dbReference type="GO" id="GO:0004674">
    <property type="term" value="F:protein serine/threonine kinase activity"/>
    <property type="evidence" value="ECO:0007669"/>
    <property type="project" value="UniProtKB-KW"/>
</dbReference>
<evidence type="ECO:0000313" key="13">
    <source>
        <dbReference type="WBParaSite" id="Hba_00540"/>
    </source>
</evidence>
<dbReference type="GO" id="GO:0005737">
    <property type="term" value="C:cytoplasm"/>
    <property type="evidence" value="ECO:0007669"/>
    <property type="project" value="TreeGrafter"/>
</dbReference>
<dbReference type="PANTHER" id="PTHR46485:SF5">
    <property type="entry name" value="CENTER DIVIDER, ISOFORM A"/>
    <property type="match status" value="1"/>
</dbReference>
<dbReference type="PROSITE" id="PS00109">
    <property type="entry name" value="PROTEIN_KINASE_TYR"/>
    <property type="match status" value="1"/>
</dbReference>
<keyword evidence="8" id="KW-0464">Manganese</keyword>
<organism evidence="12 13">
    <name type="scientific">Heterorhabditis bacteriophora</name>
    <name type="common">Entomopathogenic nematode worm</name>
    <dbReference type="NCBI Taxonomy" id="37862"/>
    <lineage>
        <taxon>Eukaryota</taxon>
        <taxon>Metazoa</taxon>
        <taxon>Ecdysozoa</taxon>
        <taxon>Nematoda</taxon>
        <taxon>Chromadorea</taxon>
        <taxon>Rhabditida</taxon>
        <taxon>Rhabditina</taxon>
        <taxon>Rhabditomorpha</taxon>
        <taxon>Strongyloidea</taxon>
        <taxon>Heterorhabditidae</taxon>
        <taxon>Heterorhabditis</taxon>
    </lineage>
</organism>
<dbReference type="InterPro" id="IPR000719">
    <property type="entry name" value="Prot_kinase_dom"/>
</dbReference>
<dbReference type="PANTHER" id="PTHR46485">
    <property type="entry name" value="LIM DOMAIN KINASE 1"/>
    <property type="match status" value="1"/>
</dbReference>
<evidence type="ECO:0000256" key="8">
    <source>
        <dbReference type="ARBA" id="ARBA00023211"/>
    </source>
</evidence>
<dbReference type="InterPro" id="IPR011009">
    <property type="entry name" value="Kinase-like_dom_sf"/>
</dbReference>
<feature type="region of interest" description="Disordered" evidence="10">
    <location>
        <begin position="471"/>
        <end position="499"/>
    </location>
</feature>
<dbReference type="InterPro" id="IPR017441">
    <property type="entry name" value="Protein_kinase_ATP_BS"/>
</dbReference>
<keyword evidence="5 9" id="KW-0547">Nucleotide-binding</keyword>
<evidence type="ECO:0000256" key="5">
    <source>
        <dbReference type="ARBA" id="ARBA00022741"/>
    </source>
</evidence>
<dbReference type="GO" id="GO:0046872">
    <property type="term" value="F:metal ion binding"/>
    <property type="evidence" value="ECO:0007669"/>
    <property type="project" value="UniProtKB-KW"/>
</dbReference>
<feature type="region of interest" description="Disordered" evidence="10">
    <location>
        <begin position="433"/>
        <end position="458"/>
    </location>
</feature>